<evidence type="ECO:0000313" key="9">
    <source>
        <dbReference type="Proteomes" id="UP000037405"/>
    </source>
</evidence>
<dbReference type="Proteomes" id="UP000037405">
    <property type="component" value="Unassembled WGS sequence"/>
</dbReference>
<feature type="transmembrane region" description="Helical" evidence="6">
    <location>
        <begin position="197"/>
        <end position="217"/>
    </location>
</feature>
<keyword evidence="9" id="KW-1185">Reference proteome</keyword>
<feature type="transmembrane region" description="Helical" evidence="6">
    <location>
        <begin position="52"/>
        <end position="70"/>
    </location>
</feature>
<dbReference type="PANTHER" id="PTHR42718">
    <property type="entry name" value="MAJOR FACILITATOR SUPERFAMILY MULTIDRUG TRANSPORTER MFSC"/>
    <property type="match status" value="1"/>
</dbReference>
<evidence type="ECO:0000259" key="7">
    <source>
        <dbReference type="PROSITE" id="PS50850"/>
    </source>
</evidence>
<dbReference type="PATRIC" id="fig|189381.12.peg.3502"/>
<feature type="transmembrane region" description="Helical" evidence="6">
    <location>
        <begin position="390"/>
        <end position="407"/>
    </location>
</feature>
<dbReference type="GO" id="GO:0005886">
    <property type="term" value="C:plasma membrane"/>
    <property type="evidence" value="ECO:0007669"/>
    <property type="project" value="UniProtKB-SubCell"/>
</dbReference>
<dbReference type="EMBL" id="LGUE01000008">
    <property type="protein sequence ID" value="KON83325.1"/>
    <property type="molecule type" value="Genomic_DNA"/>
</dbReference>
<dbReference type="PANTHER" id="PTHR42718:SF9">
    <property type="entry name" value="MAJOR FACILITATOR SUPERFAMILY MULTIDRUG TRANSPORTER MFSC"/>
    <property type="match status" value="1"/>
</dbReference>
<dbReference type="InterPro" id="IPR011701">
    <property type="entry name" value="MFS"/>
</dbReference>
<feature type="domain" description="Major facilitator superfamily (MFS) profile" evidence="7">
    <location>
        <begin position="16"/>
        <end position="445"/>
    </location>
</feature>
<dbReference type="SUPFAM" id="SSF103473">
    <property type="entry name" value="MFS general substrate transporter"/>
    <property type="match status" value="1"/>
</dbReference>
<feature type="transmembrane region" description="Helical" evidence="6">
    <location>
        <begin position="261"/>
        <end position="282"/>
    </location>
</feature>
<feature type="transmembrane region" description="Helical" evidence="6">
    <location>
        <begin position="324"/>
        <end position="342"/>
    </location>
</feature>
<accession>A0A0M0G0I1</accession>
<dbReference type="InterPro" id="IPR036259">
    <property type="entry name" value="MFS_trans_sf"/>
</dbReference>
<name>A0A0M0G0I1_9BACI</name>
<evidence type="ECO:0000256" key="2">
    <source>
        <dbReference type="ARBA" id="ARBA00022448"/>
    </source>
</evidence>
<gene>
    <name evidence="8" type="ORF">AF331_19850</name>
</gene>
<organism evidence="8 9">
    <name type="scientific">Rossellomorea marisflavi</name>
    <dbReference type="NCBI Taxonomy" id="189381"/>
    <lineage>
        <taxon>Bacteria</taxon>
        <taxon>Bacillati</taxon>
        <taxon>Bacillota</taxon>
        <taxon>Bacilli</taxon>
        <taxon>Bacillales</taxon>
        <taxon>Bacillaceae</taxon>
        <taxon>Rossellomorea</taxon>
    </lineage>
</organism>
<dbReference type="Pfam" id="PF07690">
    <property type="entry name" value="MFS_1"/>
    <property type="match status" value="1"/>
</dbReference>
<sequence>MKTEQPTKTAPSYTKTVAFLSLTIWLVVMNTTMFNVALPNILHEFSLKPSEGAWIVSGYSIVLAIGTITYTRLSDYLPIRRLIIIGIIVFGLGSLSGFFANSFLWLLLSRLFQAAGAAAIPGLSMVFASRFIPMAVRGRALAMIASASSLGFGLGPVVGGVITDYLNWNYLFLVTLLVIVMIPVLHKMLPAETIRKGAFDIWGAIMTGVGVTFFLLFISGFNWIHLAVALVFFAALWIRIHKVELPFIQPKLIRDKGYRKILYMSYMGFVTHFAILLVMPLMLKSIFDKNPTTMGLIIFPGAMLSAVAAIYVGRLIDKYGNMRVMVMAHCLLLISTILFFFLSPINEYMTMLAYMFTSFGFSSLSSSTTNEVSRVVNRDLVGSGMGMKQLLHYVGSASGSVIGGLIVEMGGVNYGVDAFRNTFLVLIIAMILSFLILLFYHRQLKKAV</sequence>
<dbReference type="GO" id="GO:0022857">
    <property type="term" value="F:transmembrane transporter activity"/>
    <property type="evidence" value="ECO:0007669"/>
    <property type="project" value="InterPro"/>
</dbReference>
<evidence type="ECO:0000256" key="5">
    <source>
        <dbReference type="ARBA" id="ARBA00023136"/>
    </source>
</evidence>
<dbReference type="InterPro" id="IPR020846">
    <property type="entry name" value="MFS_dom"/>
</dbReference>
<feature type="transmembrane region" description="Helical" evidence="6">
    <location>
        <begin position="111"/>
        <end position="128"/>
    </location>
</feature>
<keyword evidence="5 6" id="KW-0472">Membrane</keyword>
<keyword evidence="3 6" id="KW-0812">Transmembrane</keyword>
<protein>
    <submittedName>
        <fullName evidence="8">Tetracycline resistance protein TetA</fullName>
    </submittedName>
</protein>
<dbReference type="Gene3D" id="1.20.1250.20">
    <property type="entry name" value="MFS general substrate transporter like domains"/>
    <property type="match status" value="1"/>
</dbReference>
<feature type="transmembrane region" description="Helical" evidence="6">
    <location>
        <begin position="348"/>
        <end position="369"/>
    </location>
</feature>
<feature type="transmembrane region" description="Helical" evidence="6">
    <location>
        <begin position="419"/>
        <end position="440"/>
    </location>
</feature>
<comment type="subcellular location">
    <subcellularLocation>
        <location evidence="1">Cell membrane</location>
        <topology evidence="1">Multi-pass membrane protein</topology>
    </subcellularLocation>
</comment>
<dbReference type="AlphaFoldDB" id="A0A0M0G0I1"/>
<evidence type="ECO:0000256" key="4">
    <source>
        <dbReference type="ARBA" id="ARBA00022989"/>
    </source>
</evidence>
<dbReference type="PROSITE" id="PS50850">
    <property type="entry name" value="MFS"/>
    <property type="match status" value="1"/>
</dbReference>
<reference evidence="9" key="1">
    <citation type="submission" date="2015-07" db="EMBL/GenBank/DDBJ databases">
        <title>Fjat-14235 jcm11544.</title>
        <authorList>
            <person name="Liu B."/>
            <person name="Wang J."/>
            <person name="Zhu Y."/>
            <person name="Liu G."/>
            <person name="Chen Q."/>
            <person name="Chen Z."/>
            <person name="Lan J."/>
            <person name="Che J."/>
            <person name="Ge C."/>
            <person name="Shi H."/>
            <person name="Pan Z."/>
            <person name="Liu X."/>
        </authorList>
    </citation>
    <scope>NUCLEOTIDE SEQUENCE [LARGE SCALE GENOMIC DNA]</scope>
    <source>
        <strain evidence="9">JCM 11544</strain>
    </source>
</reference>
<evidence type="ECO:0000313" key="8">
    <source>
        <dbReference type="EMBL" id="KON83325.1"/>
    </source>
</evidence>
<proteinExistence type="predicted"/>
<keyword evidence="2" id="KW-0813">Transport</keyword>
<feature type="transmembrane region" description="Helical" evidence="6">
    <location>
        <begin position="294"/>
        <end position="312"/>
    </location>
</feature>
<dbReference type="PRINTS" id="PR01036">
    <property type="entry name" value="TCRTETB"/>
</dbReference>
<feature type="transmembrane region" description="Helical" evidence="6">
    <location>
        <begin position="140"/>
        <end position="162"/>
    </location>
</feature>
<dbReference type="STRING" id="189381.GCA_900166615_00247"/>
<feature type="transmembrane region" description="Helical" evidence="6">
    <location>
        <begin position="168"/>
        <end position="185"/>
    </location>
</feature>
<comment type="caution">
    <text evidence="8">The sequence shown here is derived from an EMBL/GenBank/DDBJ whole genome shotgun (WGS) entry which is preliminary data.</text>
</comment>
<feature type="transmembrane region" description="Helical" evidence="6">
    <location>
        <begin position="12"/>
        <end position="32"/>
    </location>
</feature>
<evidence type="ECO:0000256" key="3">
    <source>
        <dbReference type="ARBA" id="ARBA00022692"/>
    </source>
</evidence>
<dbReference type="Gene3D" id="1.20.1720.10">
    <property type="entry name" value="Multidrug resistance protein D"/>
    <property type="match status" value="1"/>
</dbReference>
<evidence type="ECO:0000256" key="6">
    <source>
        <dbReference type="SAM" id="Phobius"/>
    </source>
</evidence>
<evidence type="ECO:0000256" key="1">
    <source>
        <dbReference type="ARBA" id="ARBA00004651"/>
    </source>
</evidence>
<keyword evidence="4 6" id="KW-1133">Transmembrane helix</keyword>
<feature type="transmembrane region" description="Helical" evidence="6">
    <location>
        <begin position="82"/>
        <end position="105"/>
    </location>
</feature>
<feature type="transmembrane region" description="Helical" evidence="6">
    <location>
        <begin position="223"/>
        <end position="240"/>
    </location>
</feature>